<feature type="transmembrane region" description="Helical" evidence="1">
    <location>
        <begin position="17"/>
        <end position="38"/>
    </location>
</feature>
<proteinExistence type="predicted"/>
<organism evidence="2 3">
    <name type="scientific">Atta colombica</name>
    <dbReference type="NCBI Taxonomy" id="520822"/>
    <lineage>
        <taxon>Eukaryota</taxon>
        <taxon>Metazoa</taxon>
        <taxon>Ecdysozoa</taxon>
        <taxon>Arthropoda</taxon>
        <taxon>Hexapoda</taxon>
        <taxon>Insecta</taxon>
        <taxon>Pterygota</taxon>
        <taxon>Neoptera</taxon>
        <taxon>Endopterygota</taxon>
        <taxon>Hymenoptera</taxon>
        <taxon>Apocrita</taxon>
        <taxon>Aculeata</taxon>
        <taxon>Formicoidea</taxon>
        <taxon>Formicidae</taxon>
        <taxon>Myrmicinae</taxon>
        <taxon>Atta</taxon>
    </lineage>
</organism>
<keyword evidence="1" id="KW-1133">Transmembrane helix</keyword>
<accession>A0A151HZM6</accession>
<gene>
    <name evidence="2" type="ORF">ALC53_11311</name>
</gene>
<evidence type="ECO:0000256" key="1">
    <source>
        <dbReference type="SAM" id="Phobius"/>
    </source>
</evidence>
<keyword evidence="3" id="KW-1185">Reference proteome</keyword>
<name>A0A151HZM6_9HYME</name>
<dbReference type="EMBL" id="KQ976668">
    <property type="protein sequence ID" value="KYM78254.1"/>
    <property type="molecule type" value="Genomic_DNA"/>
</dbReference>
<sequence length="39" mass="4310">ATVITNLISTIPYIGNILVYLTVGIFTNLIGLSWLYILI</sequence>
<dbReference type="Proteomes" id="UP000078540">
    <property type="component" value="Unassembled WGS sequence"/>
</dbReference>
<evidence type="ECO:0000313" key="2">
    <source>
        <dbReference type="EMBL" id="KYM78254.1"/>
    </source>
</evidence>
<dbReference type="GO" id="GO:0016020">
    <property type="term" value="C:membrane"/>
    <property type="evidence" value="ECO:0007669"/>
    <property type="project" value="InterPro"/>
</dbReference>
<protein>
    <submittedName>
        <fullName evidence="2">Uncharacterized protein</fullName>
    </submittedName>
</protein>
<evidence type="ECO:0000313" key="3">
    <source>
        <dbReference type="Proteomes" id="UP000078540"/>
    </source>
</evidence>
<dbReference type="InterPro" id="IPR016174">
    <property type="entry name" value="Di-haem_cyt_TM"/>
</dbReference>
<dbReference type="SUPFAM" id="SSF81342">
    <property type="entry name" value="Transmembrane di-heme cytochromes"/>
    <property type="match status" value="1"/>
</dbReference>
<dbReference type="AlphaFoldDB" id="A0A151HZM6"/>
<reference evidence="2 3" key="1">
    <citation type="submission" date="2015-09" db="EMBL/GenBank/DDBJ databases">
        <title>Atta colombica WGS genome.</title>
        <authorList>
            <person name="Nygaard S."/>
            <person name="Hu H."/>
            <person name="Boomsma J."/>
            <person name="Zhang G."/>
        </authorList>
    </citation>
    <scope>NUCLEOTIDE SEQUENCE [LARGE SCALE GENOMIC DNA]</scope>
    <source>
        <strain evidence="2">Treedump-2</strain>
        <tissue evidence="2">Whole body</tissue>
    </source>
</reference>
<keyword evidence="1" id="KW-0472">Membrane</keyword>
<keyword evidence="1" id="KW-0812">Transmembrane</keyword>
<feature type="non-terminal residue" evidence="2">
    <location>
        <position position="1"/>
    </location>
</feature>
<dbReference type="GO" id="GO:0022904">
    <property type="term" value="P:respiratory electron transport chain"/>
    <property type="evidence" value="ECO:0007669"/>
    <property type="project" value="InterPro"/>
</dbReference>